<evidence type="ECO:0000259" key="5">
    <source>
        <dbReference type="Pfam" id="PF04542"/>
    </source>
</evidence>
<evidence type="ECO:0000259" key="6">
    <source>
        <dbReference type="Pfam" id="PF08281"/>
    </source>
</evidence>
<comment type="similarity">
    <text evidence="1">Belongs to the sigma-70 factor family. ECF subfamily.</text>
</comment>
<protein>
    <submittedName>
        <fullName evidence="7">RNA polymerase sigma factor</fullName>
    </submittedName>
</protein>
<dbReference type="InterPro" id="IPR013249">
    <property type="entry name" value="RNA_pol_sigma70_r4_t2"/>
</dbReference>
<keyword evidence="3" id="KW-0731">Sigma factor</keyword>
<dbReference type="Proteomes" id="UP001517247">
    <property type="component" value="Unassembled WGS sequence"/>
</dbReference>
<feature type="domain" description="RNA polymerase sigma factor 70 region 4 type 2" evidence="6">
    <location>
        <begin position="124"/>
        <end position="174"/>
    </location>
</feature>
<dbReference type="InterPro" id="IPR013325">
    <property type="entry name" value="RNA_pol_sigma_r2"/>
</dbReference>
<dbReference type="EMBL" id="SSHJ02000010">
    <property type="protein sequence ID" value="MFN0257720.1"/>
    <property type="molecule type" value="Genomic_DNA"/>
</dbReference>
<evidence type="ECO:0000313" key="7">
    <source>
        <dbReference type="EMBL" id="MFN0257720.1"/>
    </source>
</evidence>
<dbReference type="InterPro" id="IPR036388">
    <property type="entry name" value="WH-like_DNA-bd_sf"/>
</dbReference>
<dbReference type="Gene3D" id="1.10.10.10">
    <property type="entry name" value="Winged helix-like DNA-binding domain superfamily/Winged helix DNA-binding domain"/>
    <property type="match status" value="1"/>
</dbReference>
<dbReference type="NCBIfam" id="TIGR02937">
    <property type="entry name" value="sigma70-ECF"/>
    <property type="match status" value="1"/>
</dbReference>
<organism evidence="7 8">
    <name type="scientific">Pedobacter ureilyticus</name>
    <dbReference type="NCBI Taxonomy" id="1393051"/>
    <lineage>
        <taxon>Bacteria</taxon>
        <taxon>Pseudomonadati</taxon>
        <taxon>Bacteroidota</taxon>
        <taxon>Sphingobacteriia</taxon>
        <taxon>Sphingobacteriales</taxon>
        <taxon>Sphingobacteriaceae</taxon>
        <taxon>Pedobacter</taxon>
    </lineage>
</organism>
<feature type="domain" description="RNA polymerase sigma-70 region 2" evidence="5">
    <location>
        <begin position="27"/>
        <end position="89"/>
    </location>
</feature>
<dbReference type="InterPro" id="IPR013324">
    <property type="entry name" value="RNA_pol_sigma_r3/r4-like"/>
</dbReference>
<dbReference type="InterPro" id="IPR014284">
    <property type="entry name" value="RNA_pol_sigma-70_dom"/>
</dbReference>
<dbReference type="SUPFAM" id="SSF88946">
    <property type="entry name" value="Sigma2 domain of RNA polymerase sigma factors"/>
    <property type="match status" value="1"/>
</dbReference>
<dbReference type="InterPro" id="IPR007627">
    <property type="entry name" value="RNA_pol_sigma70_r2"/>
</dbReference>
<evidence type="ECO:0000256" key="2">
    <source>
        <dbReference type="ARBA" id="ARBA00023015"/>
    </source>
</evidence>
<proteinExistence type="inferred from homology"/>
<accession>A0ABW9JCT6</accession>
<dbReference type="NCBIfam" id="TIGR02985">
    <property type="entry name" value="Sig70_bacteroi1"/>
    <property type="match status" value="1"/>
</dbReference>
<sequence>MSTSQTPDIELLSLLQKENQAAYTEIFNRYFQLMFVFAYKKLRDEEIAKDLVQELFVKLWERRAVISVKGNLTPYLYTAMRNMILDYFAPQKVENRYVVFLTGYMANGRSMDSDALIREKQLKEYIEKQIQALPAKMRRIFEMSRKGHLSHREIAIALETSENNVSTQIMNAIRILKTKLSMILAFVLSSYLWN</sequence>
<keyword evidence="4" id="KW-0804">Transcription</keyword>
<dbReference type="Gene3D" id="1.10.1740.10">
    <property type="match status" value="1"/>
</dbReference>
<name>A0ABW9JCT6_9SPHI</name>
<dbReference type="SUPFAM" id="SSF88659">
    <property type="entry name" value="Sigma3 and sigma4 domains of RNA polymerase sigma factors"/>
    <property type="match status" value="1"/>
</dbReference>
<dbReference type="InterPro" id="IPR039425">
    <property type="entry name" value="RNA_pol_sigma-70-like"/>
</dbReference>
<dbReference type="RefSeq" id="WP_138724801.1">
    <property type="nucleotide sequence ID" value="NZ_SSHJ02000010.1"/>
</dbReference>
<keyword evidence="2" id="KW-0805">Transcription regulation</keyword>
<evidence type="ECO:0000313" key="8">
    <source>
        <dbReference type="Proteomes" id="UP001517247"/>
    </source>
</evidence>
<dbReference type="PANTHER" id="PTHR43133:SF46">
    <property type="entry name" value="RNA POLYMERASE SIGMA-70 FACTOR ECF SUBFAMILY"/>
    <property type="match status" value="1"/>
</dbReference>
<gene>
    <name evidence="7" type="ORF">E6A44_019205</name>
</gene>
<dbReference type="PANTHER" id="PTHR43133">
    <property type="entry name" value="RNA POLYMERASE ECF-TYPE SIGMA FACTO"/>
    <property type="match status" value="1"/>
</dbReference>
<evidence type="ECO:0000256" key="3">
    <source>
        <dbReference type="ARBA" id="ARBA00023082"/>
    </source>
</evidence>
<dbReference type="InterPro" id="IPR014327">
    <property type="entry name" value="RNA_pol_sigma70_bacteroid"/>
</dbReference>
<keyword evidence="8" id="KW-1185">Reference proteome</keyword>
<comment type="caution">
    <text evidence="7">The sequence shown here is derived from an EMBL/GenBank/DDBJ whole genome shotgun (WGS) entry which is preliminary data.</text>
</comment>
<evidence type="ECO:0000256" key="1">
    <source>
        <dbReference type="ARBA" id="ARBA00010641"/>
    </source>
</evidence>
<dbReference type="Pfam" id="PF08281">
    <property type="entry name" value="Sigma70_r4_2"/>
    <property type="match status" value="1"/>
</dbReference>
<dbReference type="Pfam" id="PF04542">
    <property type="entry name" value="Sigma70_r2"/>
    <property type="match status" value="1"/>
</dbReference>
<reference evidence="7 8" key="1">
    <citation type="submission" date="2024-12" db="EMBL/GenBank/DDBJ databases">
        <authorList>
            <person name="Hu S."/>
        </authorList>
    </citation>
    <scope>NUCLEOTIDE SEQUENCE [LARGE SCALE GENOMIC DNA]</scope>
    <source>
        <strain evidence="7 8">THG-T11</strain>
    </source>
</reference>
<evidence type="ECO:0000256" key="4">
    <source>
        <dbReference type="ARBA" id="ARBA00023163"/>
    </source>
</evidence>